<feature type="transmembrane region" description="Helical" evidence="7">
    <location>
        <begin position="39"/>
        <end position="57"/>
    </location>
</feature>
<dbReference type="SUPFAM" id="SSF103481">
    <property type="entry name" value="Multidrug resistance efflux transporter EmrE"/>
    <property type="match status" value="2"/>
</dbReference>
<feature type="transmembrane region" description="Helical" evidence="7">
    <location>
        <begin position="180"/>
        <end position="199"/>
    </location>
</feature>
<feature type="transmembrane region" description="Helical" evidence="7">
    <location>
        <begin position="211"/>
        <end position="231"/>
    </location>
</feature>
<comment type="subcellular location">
    <subcellularLocation>
        <location evidence="1">Membrane</location>
        <topology evidence="1">Multi-pass membrane protein</topology>
    </subcellularLocation>
</comment>
<proteinExistence type="inferred from homology"/>
<feature type="transmembrane region" description="Helical" evidence="7">
    <location>
        <begin position="69"/>
        <end position="87"/>
    </location>
</feature>
<feature type="transmembrane region" description="Helical" evidence="7">
    <location>
        <begin position="243"/>
        <end position="261"/>
    </location>
</feature>
<feature type="transmembrane region" description="Helical" evidence="7">
    <location>
        <begin position="147"/>
        <end position="168"/>
    </location>
</feature>
<keyword evidence="4 7" id="KW-1133">Transmembrane helix</keyword>
<evidence type="ECO:0000256" key="7">
    <source>
        <dbReference type="SAM" id="Phobius"/>
    </source>
</evidence>
<evidence type="ECO:0000256" key="4">
    <source>
        <dbReference type="ARBA" id="ARBA00022989"/>
    </source>
</evidence>
<comment type="caution">
    <text evidence="9">The sequence shown here is derived from an EMBL/GenBank/DDBJ whole genome shotgun (WGS) entry which is preliminary data.</text>
</comment>
<protein>
    <submittedName>
        <fullName evidence="9">DMT family transporter</fullName>
    </submittedName>
</protein>
<name>A0ABT4V834_9PSEU</name>
<dbReference type="InterPro" id="IPR050638">
    <property type="entry name" value="AA-Vitamin_Transporters"/>
</dbReference>
<feature type="transmembrane region" description="Helical" evidence="7">
    <location>
        <begin position="267"/>
        <end position="285"/>
    </location>
</feature>
<dbReference type="RefSeq" id="WP_270953273.1">
    <property type="nucleotide sequence ID" value="NZ_JAQGLA010000088.1"/>
</dbReference>
<evidence type="ECO:0000256" key="6">
    <source>
        <dbReference type="SAM" id="MobiDB-lite"/>
    </source>
</evidence>
<evidence type="ECO:0000256" key="5">
    <source>
        <dbReference type="ARBA" id="ARBA00023136"/>
    </source>
</evidence>
<dbReference type="EMBL" id="JAQGLA010000088">
    <property type="protein sequence ID" value="MDA3630133.1"/>
    <property type="molecule type" value="Genomic_DNA"/>
</dbReference>
<dbReference type="PANTHER" id="PTHR32322">
    <property type="entry name" value="INNER MEMBRANE TRANSPORTER"/>
    <property type="match status" value="1"/>
</dbReference>
<evidence type="ECO:0000313" key="9">
    <source>
        <dbReference type="EMBL" id="MDA3630133.1"/>
    </source>
</evidence>
<dbReference type="Proteomes" id="UP001210380">
    <property type="component" value="Unassembled WGS sequence"/>
</dbReference>
<evidence type="ECO:0000256" key="2">
    <source>
        <dbReference type="ARBA" id="ARBA00007362"/>
    </source>
</evidence>
<feature type="domain" description="EamA" evidence="8">
    <location>
        <begin position="149"/>
        <end position="285"/>
    </location>
</feature>
<keyword evidence="5 7" id="KW-0472">Membrane</keyword>
<evidence type="ECO:0000256" key="3">
    <source>
        <dbReference type="ARBA" id="ARBA00022692"/>
    </source>
</evidence>
<evidence type="ECO:0000313" key="10">
    <source>
        <dbReference type="Proteomes" id="UP001210380"/>
    </source>
</evidence>
<feature type="transmembrane region" description="Helical" evidence="7">
    <location>
        <begin position="122"/>
        <end position="141"/>
    </location>
</feature>
<dbReference type="Pfam" id="PF00892">
    <property type="entry name" value="EamA"/>
    <property type="match status" value="2"/>
</dbReference>
<organism evidence="9 10">
    <name type="scientific">Saccharopolyspora oryzae</name>
    <dbReference type="NCBI Taxonomy" id="2997343"/>
    <lineage>
        <taxon>Bacteria</taxon>
        <taxon>Bacillati</taxon>
        <taxon>Actinomycetota</taxon>
        <taxon>Actinomycetes</taxon>
        <taxon>Pseudonocardiales</taxon>
        <taxon>Pseudonocardiaceae</taxon>
        <taxon>Saccharopolyspora</taxon>
    </lineage>
</organism>
<dbReference type="Gene3D" id="1.10.3730.20">
    <property type="match status" value="1"/>
</dbReference>
<evidence type="ECO:0000256" key="1">
    <source>
        <dbReference type="ARBA" id="ARBA00004141"/>
    </source>
</evidence>
<dbReference type="InterPro" id="IPR000620">
    <property type="entry name" value="EamA_dom"/>
</dbReference>
<feature type="transmembrane region" description="Helical" evidence="7">
    <location>
        <begin position="93"/>
        <end position="115"/>
    </location>
</feature>
<keyword evidence="3 7" id="KW-0812">Transmembrane</keyword>
<comment type="similarity">
    <text evidence="2">Belongs to the EamA transporter family.</text>
</comment>
<sequence length="352" mass="37242">MNNPANYLRLGALALLWGSSFLLIKLALAALAPTQIALTRIVLGALVLLALCAARGLRLSRDRAVWRHIAVAALLGSALPWVLFGIGEQTVDSGLTGVLNATTPLWTVLVGLLVSREAPPPARIGGLLLGFLGVMLIFAPWQGTSMLSWGVLACLGAAVSYGISYVYIARNLTGQHGLPPLALAAMQLTAATGYGVISLPIDGLRPVQWDLLAMGSVAVLGIFGTGLAFALNYRIISDEGATTASTVTYLMPIVSVLLGWLLLDEEIGLRVLLGMAVVLTGVLLTRRSPDPKTPAAPTNQEEEMSEATAVEERPTTEALPPVEEPKGWARFQLALLRGSQLYADLATNHPMK</sequence>
<dbReference type="PANTHER" id="PTHR32322:SF9">
    <property type="entry name" value="AMINO-ACID METABOLITE EFFLUX PUMP-RELATED"/>
    <property type="match status" value="1"/>
</dbReference>
<dbReference type="InterPro" id="IPR037185">
    <property type="entry name" value="EmrE-like"/>
</dbReference>
<reference evidence="9 10" key="1">
    <citation type="submission" date="2022-11" db="EMBL/GenBank/DDBJ databases">
        <title>Draft genome sequence of Saccharopolyspora sp. WRP15-2 isolated from rhizosphere soils of wild rice in Thailand.</title>
        <authorList>
            <person name="Duangmal K."/>
            <person name="Kammanee S."/>
            <person name="Muangham S."/>
        </authorList>
    </citation>
    <scope>NUCLEOTIDE SEQUENCE [LARGE SCALE GENOMIC DNA]</scope>
    <source>
        <strain evidence="9 10">WRP15-2</strain>
    </source>
</reference>
<evidence type="ECO:0000259" key="8">
    <source>
        <dbReference type="Pfam" id="PF00892"/>
    </source>
</evidence>
<feature type="domain" description="EamA" evidence="8">
    <location>
        <begin position="13"/>
        <end position="138"/>
    </location>
</feature>
<gene>
    <name evidence="9" type="ORF">OU415_32220</name>
</gene>
<accession>A0ABT4V834</accession>
<keyword evidence="10" id="KW-1185">Reference proteome</keyword>
<feature type="region of interest" description="Disordered" evidence="6">
    <location>
        <begin position="288"/>
        <end position="324"/>
    </location>
</feature>